<dbReference type="SUPFAM" id="SSF50985">
    <property type="entry name" value="RCC1/BLIP-II"/>
    <property type="match status" value="2"/>
</dbReference>
<dbReference type="InterPro" id="IPR051210">
    <property type="entry name" value="Ub_ligase/GEF_domain"/>
</dbReference>
<dbReference type="PANTHER" id="PTHR22870">
    <property type="entry name" value="REGULATOR OF CHROMOSOME CONDENSATION"/>
    <property type="match status" value="1"/>
</dbReference>
<evidence type="ECO:0000313" key="6">
    <source>
        <dbReference type="Proteomes" id="UP000494206"/>
    </source>
</evidence>
<dbReference type="PROSITE" id="PS00626">
    <property type="entry name" value="RCC1_2"/>
    <property type="match status" value="2"/>
</dbReference>
<evidence type="ECO:0000259" key="4">
    <source>
        <dbReference type="Pfam" id="PF25390"/>
    </source>
</evidence>
<keyword evidence="1" id="KW-0677">Repeat</keyword>
<feature type="domain" description="RCC1-like" evidence="4">
    <location>
        <begin position="814"/>
        <end position="1111"/>
    </location>
</feature>
<feature type="repeat" description="RCC1" evidence="2">
    <location>
        <begin position="1034"/>
        <end position="1085"/>
    </location>
</feature>
<dbReference type="PRINTS" id="PR00633">
    <property type="entry name" value="RCCNDNSATION"/>
</dbReference>
<evidence type="ECO:0000256" key="3">
    <source>
        <dbReference type="SAM" id="MobiDB-lite"/>
    </source>
</evidence>
<sequence length="1378" mass="151341">MLLTRKLQKSVSLGSSTSSSESPIVEDRRDAFNASRHKLTRHAGKKARKKMMENPYTCTQELDELSAEDSIIDYSVFSDENFVLIILLTSKGEAQAYLETGRDSKPRKNVTNVKELNGISANPVTICIGSQAAFVLFGLSDGNLLVTPIKTLIDVTWGGSSWTSSSVIDLSLPTIDPCLALLTCTRFFVSNFPPRNMAVVSNRAGNILLIDLQLRKCVSELKAPQSIHNMEVLLDENSIELLITGFTGAQWIVPIERNGKGFREVLTACIPADLKALEPPNMQFFASESCGIVALETVEAYVEIYSTIHSISHISKQTYWVPPETWLVHAADNAIFTVSNGNELRSALHFGLSAVRLEYSLVKMSTEWRPLGFAAMPTRPNRLCGVFVINERGLVRVEQSSHLTLANIAAEFIFRLPSLSLNPTSIGQIANAIRIDRAELQNSIIPGILSKRKHRTLSHKEISQILQVAKIINLSMVDLLKAFEKESMSEQLLSEVMNVIQSNPSKNANLMQKVVEMFVKRAAASECDGEKVRELDAELSSFLARHENLSSGSMDCARVGMWKCAQILANRQIHNTGSNAICVELLTHITKNGQQIWRNSSSTDRLQIMSLVCHLDWSKLAESDGAKICALLSGWQRDVTLPSYHEMCLRCANFYADKFPRPCQILALVSSIYIVTEKRTCLNSSTPEWRPIAGGNNCAAVIAEDDRILIFGNFTNQQQRSLDVTQTKKKATESSATSSTSNVSVAVKPEQYLAKVLEYAGGRPRAIACGAEHILVLSSAGQLAAWGGNRYGQCGVGHTFRLANLQQIEGDWPPITKISCGHFHSAFVCEDGSLWVFGWGVWGQLGLGGRRNSNVTTPTRVNGLIGRVEQVACGRAHTVVLTDNGRVLVAGSGSYGQMGTDKDIKKTFAFTPIQIDGSPRVTMIATSSFRSICVTDDERIFEWGRTPQEIKMKMFVMKKLRSAQLKCDEAFEETPPPSLPTAATGGPQPRQNLNLPAKIPRDGLGLREVKHFLNGKIAAISCGLSHCALITDVGSIYTWGKSIDYQLGNGNKAERSEPHQVFEPADAYWTMVSCGNNHTLASTRDGSVYGWGRNDFAQCGSLTKKATNETAKKVFFQAKDGRRFFPNLDDSLFVQLPTPIANTRVRSESSTTPESDVQVDETTMIEKLRNLDVSVAQAVSKHLCSSLKELDDVDEMEVSAEKYDGDSGPICTSTALVHLISGDVKRAIRMIELLKSDRYTPPEALEALSSLVWEVMANHEDVQSRNALSAAFRCVPMTESMRKGKQIAQLWPTVWSDEMAQSALSIDEKIAMLDGFATAAKPTNCATISSSSLEVSPRIRVFAQCSHAEPAVVGTPPECSACIDEWAEKVRATLGTSN</sequence>
<protein>
    <recommendedName>
        <fullName evidence="4">RCC1-like domain-containing protein</fullName>
    </recommendedName>
</protein>
<dbReference type="InterPro" id="IPR058923">
    <property type="entry name" value="RCC1-like_dom"/>
</dbReference>
<dbReference type="EMBL" id="CADEPM010000001">
    <property type="protein sequence ID" value="CAB3398453.1"/>
    <property type="molecule type" value="Genomic_DNA"/>
</dbReference>
<dbReference type="Pfam" id="PF13540">
    <property type="entry name" value="RCC1_2"/>
    <property type="match status" value="1"/>
</dbReference>
<evidence type="ECO:0000256" key="1">
    <source>
        <dbReference type="ARBA" id="ARBA00022737"/>
    </source>
</evidence>
<dbReference type="InterPro" id="IPR009091">
    <property type="entry name" value="RCC1/BLIP-II"/>
</dbReference>
<dbReference type="PANTHER" id="PTHR22870:SF445">
    <property type="match status" value="1"/>
</dbReference>
<organism evidence="5 6">
    <name type="scientific">Caenorhabditis bovis</name>
    <dbReference type="NCBI Taxonomy" id="2654633"/>
    <lineage>
        <taxon>Eukaryota</taxon>
        <taxon>Metazoa</taxon>
        <taxon>Ecdysozoa</taxon>
        <taxon>Nematoda</taxon>
        <taxon>Chromadorea</taxon>
        <taxon>Rhabditida</taxon>
        <taxon>Rhabditina</taxon>
        <taxon>Rhabditomorpha</taxon>
        <taxon>Rhabditoidea</taxon>
        <taxon>Rhabditidae</taxon>
        <taxon>Peloderinae</taxon>
        <taxon>Caenorhabditis</taxon>
    </lineage>
</organism>
<dbReference type="Pfam" id="PF25390">
    <property type="entry name" value="WD40_RLD"/>
    <property type="match status" value="1"/>
</dbReference>
<evidence type="ECO:0000313" key="5">
    <source>
        <dbReference type="EMBL" id="CAB3398453.1"/>
    </source>
</evidence>
<dbReference type="Gene3D" id="2.130.10.30">
    <property type="entry name" value="Regulator of chromosome condensation 1/beta-lactamase-inhibitor protein II"/>
    <property type="match status" value="2"/>
</dbReference>
<feature type="repeat" description="RCC1" evidence="2">
    <location>
        <begin position="885"/>
        <end position="937"/>
    </location>
</feature>
<feature type="region of interest" description="Disordered" evidence="3">
    <location>
        <begin position="1"/>
        <end position="29"/>
    </location>
</feature>
<feature type="compositionally biased region" description="Low complexity" evidence="3">
    <location>
        <begin position="10"/>
        <end position="22"/>
    </location>
</feature>
<comment type="caution">
    <text evidence="5">The sequence shown here is derived from an EMBL/GenBank/DDBJ whole genome shotgun (WGS) entry which is preliminary data.</text>
</comment>
<evidence type="ECO:0000256" key="2">
    <source>
        <dbReference type="PROSITE-ProRule" id="PRU00235"/>
    </source>
</evidence>
<dbReference type="InterPro" id="IPR000408">
    <property type="entry name" value="Reg_chr_condens"/>
</dbReference>
<feature type="repeat" description="RCC1" evidence="2">
    <location>
        <begin position="781"/>
        <end position="831"/>
    </location>
</feature>
<proteinExistence type="predicted"/>
<dbReference type="OrthoDB" id="10256179at2759"/>
<feature type="repeat" description="RCC1" evidence="2">
    <location>
        <begin position="832"/>
        <end position="884"/>
    </location>
</feature>
<accession>A0A8S1EEF4</accession>
<name>A0A8S1EEF4_9PELO</name>
<gene>
    <name evidence="5" type="ORF">CBOVIS_LOCUS1726</name>
</gene>
<dbReference type="PROSITE" id="PS50012">
    <property type="entry name" value="RCC1_3"/>
    <property type="match status" value="4"/>
</dbReference>
<dbReference type="Proteomes" id="UP000494206">
    <property type="component" value="Unassembled WGS sequence"/>
</dbReference>
<reference evidence="5 6" key="1">
    <citation type="submission" date="2020-04" db="EMBL/GenBank/DDBJ databases">
        <authorList>
            <person name="Laetsch R D."/>
            <person name="Stevens L."/>
            <person name="Kumar S."/>
            <person name="Blaxter L. M."/>
        </authorList>
    </citation>
    <scope>NUCLEOTIDE SEQUENCE [LARGE SCALE GENOMIC DNA]</scope>
</reference>
<keyword evidence="6" id="KW-1185">Reference proteome</keyword>
<feature type="region of interest" description="Disordered" evidence="3">
    <location>
        <begin position="971"/>
        <end position="992"/>
    </location>
</feature>